<evidence type="ECO:0000256" key="1">
    <source>
        <dbReference type="SAM" id="MobiDB-lite"/>
    </source>
</evidence>
<sequence>MELDDMPQTPEPSQSMVTTRSKSVAAGPSKTTRNSKTSSTRTACDGVISDHGSDSKTDTTEKLSLKELKEQDEPPQVQEPSQSMVTTRSKSVAAGPSKTTRNSKTSSTRTANQPAGPIQLSEAGRVPWNGRARRLPPGFQAKLARKRSLSRSPPPPPRRRIEVVLPLPPPSDDEESDAEDEGQSKP</sequence>
<feature type="compositionally biased region" description="Low complexity" evidence="1">
    <location>
        <begin position="97"/>
        <end position="110"/>
    </location>
</feature>
<reference evidence="2 3" key="2">
    <citation type="journal article" date="2004" name="Trends Parasitol.">
        <title>The Anopheles gambiae genome: an update.</title>
        <authorList>
            <person name="Mongin E."/>
            <person name="Louis C."/>
            <person name="Holt R.A."/>
            <person name="Birney E."/>
            <person name="Collins F.H."/>
        </authorList>
    </citation>
    <scope>NUCLEOTIDE SEQUENCE [LARGE SCALE GENOMIC DNA]</scope>
    <source>
        <strain evidence="2 3">PEST</strain>
    </source>
</reference>
<feature type="compositionally biased region" description="Polar residues" evidence="1">
    <location>
        <begin position="78"/>
        <end position="90"/>
    </location>
</feature>
<accession>A0A903XXP4</accession>
<feature type="region of interest" description="Disordered" evidence="1">
    <location>
        <begin position="1"/>
        <end position="186"/>
    </location>
</feature>
<proteinExistence type="predicted"/>
<protein>
    <submittedName>
        <fullName evidence="2">Uncharacterized protein</fullName>
    </submittedName>
</protein>
<dbReference type="VEuPathDB" id="VectorBase:AGAMI1_012769"/>
<feature type="compositionally biased region" description="Acidic residues" evidence="1">
    <location>
        <begin position="171"/>
        <end position="186"/>
    </location>
</feature>
<dbReference type="EMBL" id="AAAB01008846">
    <property type="status" value="NOT_ANNOTATED_CDS"/>
    <property type="molecule type" value="Genomic_DNA"/>
</dbReference>
<feature type="compositionally biased region" description="Low complexity" evidence="1">
    <location>
        <begin position="29"/>
        <end position="42"/>
    </location>
</feature>
<dbReference type="AlphaFoldDB" id="A0A903XXP4"/>
<evidence type="ECO:0000313" key="2">
    <source>
        <dbReference type="EnsemblMetazoa" id="AGAP029889-PA"/>
    </source>
</evidence>
<reference evidence="2" key="3">
    <citation type="submission" date="2022-10" db="UniProtKB">
        <authorList>
            <consortium name="EnsemblMetazoa"/>
        </authorList>
    </citation>
    <scope>IDENTIFICATION</scope>
    <source>
        <strain evidence="2">PEST</strain>
    </source>
</reference>
<reference evidence="2 3" key="1">
    <citation type="journal article" date="2002" name="Science">
        <title>The genome sequence of the malaria mosquito Anopheles gambiae.</title>
        <authorList>
            <person name="Holt R.A."/>
            <person name="Subramanian G.M."/>
            <person name="Halpern A."/>
            <person name="Sutton G.G."/>
            <person name="Charlab R."/>
            <person name="Nusskern D.R."/>
            <person name="Wincker P."/>
            <person name="Clark A.G."/>
            <person name="Ribeiro J.M."/>
            <person name="Wides R."/>
            <person name="Salzberg S.L."/>
            <person name="Loftus B."/>
            <person name="Yandell M."/>
            <person name="Majoros W.H."/>
            <person name="Rusch D.B."/>
            <person name="Lai Z."/>
            <person name="Kraft C.L."/>
            <person name="Abril J.F."/>
            <person name="Anthouard V."/>
            <person name="Arensburger P."/>
            <person name="Atkinson P.W."/>
            <person name="Baden H."/>
            <person name="de Berardinis V."/>
            <person name="Baldwin D."/>
            <person name="Benes V."/>
            <person name="Biedler J."/>
            <person name="Blass C."/>
            <person name="Bolanos R."/>
            <person name="Boscus D."/>
            <person name="Barnstead M."/>
            <person name="Cai S."/>
            <person name="Center A."/>
            <person name="Chaturverdi K."/>
            <person name="Christophides G.K."/>
            <person name="Chrystal M.A."/>
            <person name="Clamp M."/>
            <person name="Cravchik A."/>
            <person name="Curwen V."/>
            <person name="Dana A."/>
            <person name="Delcher A."/>
            <person name="Dew I."/>
            <person name="Evans C.A."/>
            <person name="Flanigan M."/>
            <person name="Grundschober-Freimoser A."/>
            <person name="Friedli L."/>
            <person name="Gu Z."/>
            <person name="Guan P."/>
            <person name="Guigo R."/>
            <person name="Hillenmeyer M.E."/>
            <person name="Hladun S.L."/>
            <person name="Hogan J.R."/>
            <person name="Hong Y.S."/>
            <person name="Hoover J."/>
            <person name="Jaillon O."/>
            <person name="Ke Z."/>
            <person name="Kodira C."/>
            <person name="Kokoza E."/>
            <person name="Koutsos A."/>
            <person name="Letunic I."/>
            <person name="Levitsky A."/>
            <person name="Liang Y."/>
            <person name="Lin J.J."/>
            <person name="Lobo N.F."/>
            <person name="Lopez J.R."/>
            <person name="Malek J.A."/>
            <person name="McIntosh T.C."/>
            <person name="Meister S."/>
            <person name="Miller J."/>
            <person name="Mobarry C."/>
            <person name="Mongin E."/>
            <person name="Murphy S.D."/>
            <person name="O'Brochta D.A."/>
            <person name="Pfannkoch C."/>
            <person name="Qi R."/>
            <person name="Regier M.A."/>
            <person name="Remington K."/>
            <person name="Shao H."/>
            <person name="Sharakhova M.V."/>
            <person name="Sitter C.D."/>
            <person name="Shetty J."/>
            <person name="Smith T.J."/>
            <person name="Strong R."/>
            <person name="Sun J."/>
            <person name="Thomasova D."/>
            <person name="Ton L.Q."/>
            <person name="Topalis P."/>
            <person name="Tu Z."/>
            <person name="Unger M.F."/>
            <person name="Walenz B."/>
            <person name="Wang A."/>
            <person name="Wang J."/>
            <person name="Wang M."/>
            <person name="Wang X."/>
            <person name="Woodford K.J."/>
            <person name="Wortman J.R."/>
            <person name="Wu M."/>
            <person name="Yao A."/>
            <person name="Zdobnov E.M."/>
            <person name="Zhang H."/>
            <person name="Zhao Q."/>
            <person name="Zhao S."/>
            <person name="Zhu S.C."/>
            <person name="Zhimulev I."/>
            <person name="Coluzzi M."/>
            <person name="della Torre A."/>
            <person name="Roth C.W."/>
            <person name="Louis C."/>
            <person name="Kalush F."/>
            <person name="Mural R.J."/>
            <person name="Myers E.W."/>
            <person name="Adams M.D."/>
            <person name="Smith H.O."/>
            <person name="Broder S."/>
            <person name="Gardner M.J."/>
            <person name="Fraser C.M."/>
            <person name="Birney E."/>
            <person name="Bork P."/>
            <person name="Brey P.T."/>
            <person name="Venter J.C."/>
            <person name="Weissenbach J."/>
            <person name="Kafatos F.C."/>
            <person name="Collins F.H."/>
            <person name="Hoffman S.L."/>
        </authorList>
    </citation>
    <scope>NUCLEOTIDE SEQUENCE [LARGE SCALE GENOMIC DNA]</scope>
    <source>
        <strain evidence="2 3">PEST</strain>
    </source>
</reference>
<feature type="compositionally biased region" description="Polar residues" evidence="1">
    <location>
        <begin position="11"/>
        <end position="22"/>
    </location>
</feature>
<keyword evidence="3" id="KW-1185">Reference proteome</keyword>
<organism evidence="2 3">
    <name type="scientific">Anopheles gambiae</name>
    <name type="common">African malaria mosquito</name>
    <dbReference type="NCBI Taxonomy" id="7165"/>
    <lineage>
        <taxon>Eukaryota</taxon>
        <taxon>Metazoa</taxon>
        <taxon>Ecdysozoa</taxon>
        <taxon>Arthropoda</taxon>
        <taxon>Hexapoda</taxon>
        <taxon>Insecta</taxon>
        <taxon>Pterygota</taxon>
        <taxon>Neoptera</taxon>
        <taxon>Endopterygota</taxon>
        <taxon>Diptera</taxon>
        <taxon>Nematocera</taxon>
        <taxon>Culicoidea</taxon>
        <taxon>Culicidae</taxon>
        <taxon>Anophelinae</taxon>
        <taxon>Anopheles</taxon>
    </lineage>
</organism>
<feature type="compositionally biased region" description="Basic and acidic residues" evidence="1">
    <location>
        <begin position="51"/>
        <end position="72"/>
    </location>
</feature>
<dbReference type="Proteomes" id="UP000007062">
    <property type="component" value="Chromosome X"/>
</dbReference>
<name>A0A903XXP4_ANOGA</name>
<evidence type="ECO:0000313" key="3">
    <source>
        <dbReference type="Proteomes" id="UP000007062"/>
    </source>
</evidence>
<dbReference type="EnsemblMetazoa" id="AGAP029889-RA">
    <property type="protein sequence ID" value="AGAP029889-PA"/>
    <property type="gene ID" value="AGAP029889"/>
</dbReference>